<dbReference type="InterPro" id="IPR051257">
    <property type="entry name" value="Diverse_CBS-Domain"/>
</dbReference>
<dbReference type="InterPro" id="IPR046342">
    <property type="entry name" value="CBS_dom_sf"/>
</dbReference>
<dbReference type="OrthoDB" id="9771532at2"/>
<dbReference type="RefSeq" id="WP_085890871.1">
    <property type="nucleotide sequence ID" value="NZ_FWFL01000001.1"/>
</dbReference>
<dbReference type="Gene3D" id="3.10.580.10">
    <property type="entry name" value="CBS-domain"/>
    <property type="match status" value="1"/>
</dbReference>
<sequence>MEETFVRVDTLMRTDLHRIDGFANIHEALAMMRENKVSSLIIDRRHPGDEYGFLTVNEIASRVIAENRSFERTSVYQVMEKPVLTIVPDMNVKYAVRLLTQLGRRRALVHGDTGLLGFVSLRDLVLSYAG</sequence>
<accession>A0A1Y5RHT2</accession>
<dbReference type="PROSITE" id="PS51371">
    <property type="entry name" value="CBS"/>
    <property type="match status" value="1"/>
</dbReference>
<name>A0A1Y5RHT2_9RHOB</name>
<dbReference type="Pfam" id="PF00571">
    <property type="entry name" value="CBS"/>
    <property type="match status" value="2"/>
</dbReference>
<dbReference type="InterPro" id="IPR000644">
    <property type="entry name" value="CBS_dom"/>
</dbReference>
<reference evidence="4 5" key="1">
    <citation type="submission" date="2017-03" db="EMBL/GenBank/DDBJ databases">
        <authorList>
            <person name="Afonso C.L."/>
            <person name="Miller P.J."/>
            <person name="Scott M.A."/>
            <person name="Spackman E."/>
            <person name="Goraichik I."/>
            <person name="Dimitrov K.M."/>
            <person name="Suarez D.L."/>
            <person name="Swayne D.E."/>
        </authorList>
    </citation>
    <scope>NUCLEOTIDE SEQUENCE [LARGE SCALE GENOMIC DNA]</scope>
    <source>
        <strain evidence="4 5">CECT 8287</strain>
    </source>
</reference>
<dbReference type="Proteomes" id="UP000193827">
    <property type="component" value="Unassembled WGS sequence"/>
</dbReference>
<gene>
    <name evidence="4" type="ORF">PEL8287_00634</name>
</gene>
<dbReference type="PANTHER" id="PTHR43080:SF2">
    <property type="entry name" value="CBS DOMAIN-CONTAINING PROTEIN"/>
    <property type="match status" value="1"/>
</dbReference>
<evidence type="ECO:0000259" key="3">
    <source>
        <dbReference type="PROSITE" id="PS51371"/>
    </source>
</evidence>
<dbReference type="EMBL" id="FWFL01000001">
    <property type="protein sequence ID" value="SLN15179.1"/>
    <property type="molecule type" value="Genomic_DNA"/>
</dbReference>
<proteinExistence type="predicted"/>
<keyword evidence="1 2" id="KW-0129">CBS domain</keyword>
<protein>
    <submittedName>
        <fullName evidence="4">CBS domain protein</fullName>
    </submittedName>
</protein>
<organism evidence="4 5">
    <name type="scientific">Roseovarius litorisediminis</name>
    <dbReference type="NCBI Taxonomy" id="1312363"/>
    <lineage>
        <taxon>Bacteria</taxon>
        <taxon>Pseudomonadati</taxon>
        <taxon>Pseudomonadota</taxon>
        <taxon>Alphaproteobacteria</taxon>
        <taxon>Rhodobacterales</taxon>
        <taxon>Roseobacteraceae</taxon>
        <taxon>Roseovarius</taxon>
    </lineage>
</organism>
<dbReference type="AlphaFoldDB" id="A0A1Y5RHT2"/>
<evidence type="ECO:0000313" key="4">
    <source>
        <dbReference type="EMBL" id="SLN15179.1"/>
    </source>
</evidence>
<evidence type="ECO:0000313" key="5">
    <source>
        <dbReference type="Proteomes" id="UP000193827"/>
    </source>
</evidence>
<feature type="domain" description="CBS" evidence="3">
    <location>
        <begin position="79"/>
        <end position="130"/>
    </location>
</feature>
<dbReference type="PANTHER" id="PTHR43080">
    <property type="entry name" value="CBS DOMAIN-CONTAINING PROTEIN CBSX3, MITOCHONDRIAL"/>
    <property type="match status" value="1"/>
</dbReference>
<evidence type="ECO:0000256" key="2">
    <source>
        <dbReference type="PROSITE-ProRule" id="PRU00703"/>
    </source>
</evidence>
<keyword evidence="5" id="KW-1185">Reference proteome</keyword>
<evidence type="ECO:0000256" key="1">
    <source>
        <dbReference type="ARBA" id="ARBA00023122"/>
    </source>
</evidence>
<dbReference type="SUPFAM" id="SSF54631">
    <property type="entry name" value="CBS-domain pair"/>
    <property type="match status" value="1"/>
</dbReference>